<keyword evidence="3" id="KW-0804">Transcription</keyword>
<dbReference type="SMART" id="SM00345">
    <property type="entry name" value="HTH_GNTR"/>
    <property type="match status" value="1"/>
</dbReference>
<dbReference type="Pfam" id="PF00392">
    <property type="entry name" value="GntR"/>
    <property type="match status" value="1"/>
</dbReference>
<dbReference type="SUPFAM" id="SSF46785">
    <property type="entry name" value="Winged helix' DNA-binding domain"/>
    <property type="match status" value="1"/>
</dbReference>
<dbReference type="InterPro" id="IPR000524">
    <property type="entry name" value="Tscrpt_reg_HTH_GntR"/>
</dbReference>
<comment type="caution">
    <text evidence="5">The sequence shown here is derived from an EMBL/GenBank/DDBJ whole genome shotgun (WGS) entry which is preliminary data.</text>
</comment>
<dbReference type="SUPFAM" id="SSF64288">
    <property type="entry name" value="Chorismate lyase-like"/>
    <property type="match status" value="1"/>
</dbReference>
<dbReference type="Gene3D" id="1.10.10.10">
    <property type="entry name" value="Winged helix-like DNA-binding domain superfamily/Winged helix DNA-binding domain"/>
    <property type="match status" value="1"/>
</dbReference>
<dbReference type="InterPro" id="IPR028978">
    <property type="entry name" value="Chorismate_lyase_/UTRA_dom_sf"/>
</dbReference>
<feature type="domain" description="HTH gntR-type" evidence="4">
    <location>
        <begin position="1"/>
        <end position="65"/>
    </location>
</feature>
<accession>A0A0R2NHM4</accession>
<dbReference type="OrthoDB" id="9816541at2"/>
<dbReference type="InterPro" id="IPR036390">
    <property type="entry name" value="WH_DNA-bd_sf"/>
</dbReference>
<dbReference type="RefSeq" id="WP_057799063.1">
    <property type="nucleotide sequence ID" value="NZ_BJZZ01000011.1"/>
</dbReference>
<dbReference type="EMBL" id="JQCQ01000012">
    <property type="protein sequence ID" value="KRO25303.1"/>
    <property type="molecule type" value="Genomic_DNA"/>
</dbReference>
<evidence type="ECO:0000259" key="4">
    <source>
        <dbReference type="PROSITE" id="PS50949"/>
    </source>
</evidence>
<dbReference type="PATRIC" id="fig|480391.4.peg.251"/>
<keyword evidence="2" id="KW-0238">DNA-binding</keyword>
<dbReference type="InterPro" id="IPR011663">
    <property type="entry name" value="UTRA"/>
</dbReference>
<evidence type="ECO:0000313" key="6">
    <source>
        <dbReference type="Proteomes" id="UP000051249"/>
    </source>
</evidence>
<dbReference type="InterPro" id="IPR036388">
    <property type="entry name" value="WH-like_DNA-bd_sf"/>
</dbReference>
<name>A0A0R2NHM4_9LACO</name>
<dbReference type="AlphaFoldDB" id="A0A0R2NHM4"/>
<dbReference type="PROSITE" id="PS50949">
    <property type="entry name" value="HTH_GNTR"/>
    <property type="match status" value="1"/>
</dbReference>
<dbReference type="Pfam" id="PF07702">
    <property type="entry name" value="UTRA"/>
    <property type="match status" value="1"/>
</dbReference>
<dbReference type="PANTHER" id="PTHR44846:SF4">
    <property type="entry name" value="HTH GNTR-TYPE DOMAIN-CONTAINING PROTEIN"/>
    <property type="match status" value="1"/>
</dbReference>
<evidence type="ECO:0000313" key="5">
    <source>
        <dbReference type="EMBL" id="KRO25303.1"/>
    </source>
</evidence>
<keyword evidence="6" id="KW-1185">Reference proteome</keyword>
<keyword evidence="1" id="KW-0805">Transcription regulation</keyword>
<dbReference type="GO" id="GO:0003700">
    <property type="term" value="F:DNA-binding transcription factor activity"/>
    <property type="evidence" value="ECO:0007669"/>
    <property type="project" value="InterPro"/>
</dbReference>
<organism evidence="5 6">
    <name type="scientific">Pediococcus argentinicus</name>
    <dbReference type="NCBI Taxonomy" id="480391"/>
    <lineage>
        <taxon>Bacteria</taxon>
        <taxon>Bacillati</taxon>
        <taxon>Bacillota</taxon>
        <taxon>Bacilli</taxon>
        <taxon>Lactobacillales</taxon>
        <taxon>Lactobacillaceae</taxon>
        <taxon>Pediococcus</taxon>
    </lineage>
</organism>
<evidence type="ECO:0000256" key="1">
    <source>
        <dbReference type="ARBA" id="ARBA00023015"/>
    </source>
</evidence>
<proteinExistence type="predicted"/>
<dbReference type="Gene3D" id="3.40.1410.10">
    <property type="entry name" value="Chorismate lyase-like"/>
    <property type="match status" value="1"/>
</dbReference>
<dbReference type="CDD" id="cd07377">
    <property type="entry name" value="WHTH_GntR"/>
    <property type="match status" value="1"/>
</dbReference>
<reference evidence="5 6" key="1">
    <citation type="journal article" date="2015" name="Genome Announc.">
        <title>Expanding the biotechnology potential of lactobacilli through comparative genomics of 213 strains and associated genera.</title>
        <authorList>
            <person name="Sun Z."/>
            <person name="Harris H.M."/>
            <person name="McCann A."/>
            <person name="Guo C."/>
            <person name="Argimon S."/>
            <person name="Zhang W."/>
            <person name="Yang X."/>
            <person name="Jeffery I.B."/>
            <person name="Cooney J.C."/>
            <person name="Kagawa T.F."/>
            <person name="Liu W."/>
            <person name="Song Y."/>
            <person name="Salvetti E."/>
            <person name="Wrobel A."/>
            <person name="Rasinkangas P."/>
            <person name="Parkhill J."/>
            <person name="Rea M.C."/>
            <person name="O'Sullivan O."/>
            <person name="Ritari J."/>
            <person name="Douillard F.P."/>
            <person name="Paul Ross R."/>
            <person name="Yang R."/>
            <person name="Briner A.E."/>
            <person name="Felis G.E."/>
            <person name="de Vos W.M."/>
            <person name="Barrangou R."/>
            <person name="Klaenhammer T.R."/>
            <person name="Caufield P.W."/>
            <person name="Cui Y."/>
            <person name="Zhang H."/>
            <person name="O'Toole P.W."/>
        </authorList>
    </citation>
    <scope>NUCLEOTIDE SEQUENCE [LARGE SCALE GENOMIC DNA]</scope>
    <source>
        <strain evidence="5 6">DSM 23026</strain>
    </source>
</reference>
<dbReference type="InterPro" id="IPR050679">
    <property type="entry name" value="Bact_HTH_transcr_reg"/>
</dbReference>
<dbReference type="GO" id="GO:0045892">
    <property type="term" value="P:negative regulation of DNA-templated transcription"/>
    <property type="evidence" value="ECO:0007669"/>
    <property type="project" value="TreeGrafter"/>
</dbReference>
<sequence length="232" mass="27018">MYHDIADDLIRSIQHHFFQDKLPTEQQLMHRYNVSRNTIRKAVDIVCQKGLARRVQGSGYYINDINQDEKHVVNLTMGLSTRISSQRLKSKVITFDRITADEALARQFGAKPGDELHRIIRSRYLDGKLYCLEYSYYEKSEVPFIPIDAAHESLLTFINEEYGITVNNTDQYLSTEPLSEEQSSILNLPTGETHIVLNQSLYRKNNTLFNFSYTVYLYKDLSFYFHSINLGN</sequence>
<dbReference type="PRINTS" id="PR00035">
    <property type="entry name" value="HTHGNTR"/>
</dbReference>
<dbReference type="GO" id="GO:0003677">
    <property type="term" value="F:DNA binding"/>
    <property type="evidence" value="ECO:0007669"/>
    <property type="project" value="UniProtKB-KW"/>
</dbReference>
<evidence type="ECO:0000256" key="3">
    <source>
        <dbReference type="ARBA" id="ARBA00023163"/>
    </source>
</evidence>
<dbReference type="SMART" id="SM00866">
    <property type="entry name" value="UTRA"/>
    <property type="match status" value="1"/>
</dbReference>
<gene>
    <name evidence="5" type="ORF">IV88_GL000248</name>
</gene>
<dbReference type="PANTHER" id="PTHR44846">
    <property type="entry name" value="MANNOSYL-D-GLYCERATE TRANSPORT/METABOLISM SYSTEM REPRESSOR MNGR-RELATED"/>
    <property type="match status" value="1"/>
</dbReference>
<evidence type="ECO:0000256" key="2">
    <source>
        <dbReference type="ARBA" id="ARBA00023125"/>
    </source>
</evidence>
<protein>
    <recommendedName>
        <fullName evidence="4">HTH gntR-type domain-containing protein</fullName>
    </recommendedName>
</protein>
<dbReference type="Proteomes" id="UP000051249">
    <property type="component" value="Unassembled WGS sequence"/>
</dbReference>